<evidence type="ECO:0000259" key="4">
    <source>
        <dbReference type="Pfam" id="PF10374"/>
    </source>
</evidence>
<reference evidence="5 6" key="1">
    <citation type="journal article" date="2024" name="IMA Fungus">
        <title>IMA Genome - F19 : A genome assembly and annotation guide to empower mycologists, including annotated draft genome sequences of Ceratocystis pirilliformis, Diaporthe australafricana, Fusarium ophioides, Paecilomyces lecythidis, and Sporothrix stenoceras.</title>
        <authorList>
            <person name="Aylward J."/>
            <person name="Wilson A.M."/>
            <person name="Visagie C.M."/>
            <person name="Spraker J."/>
            <person name="Barnes I."/>
            <person name="Buitendag C."/>
            <person name="Ceriani C."/>
            <person name="Del Mar Angel L."/>
            <person name="du Plessis D."/>
            <person name="Fuchs T."/>
            <person name="Gasser K."/>
            <person name="Kramer D."/>
            <person name="Li W."/>
            <person name="Munsamy K."/>
            <person name="Piso A."/>
            <person name="Price J.L."/>
            <person name="Sonnekus B."/>
            <person name="Thomas C."/>
            <person name="van der Nest A."/>
            <person name="van Dijk A."/>
            <person name="van Heerden A."/>
            <person name="van Vuuren N."/>
            <person name="Yilmaz N."/>
            <person name="Duong T.A."/>
            <person name="van der Merwe N.A."/>
            <person name="Wingfield M.J."/>
            <person name="Wingfield B.D."/>
        </authorList>
    </citation>
    <scope>NUCLEOTIDE SEQUENCE [LARGE SCALE GENOMIC DNA]</scope>
    <source>
        <strain evidence="5 6">CMW 5346</strain>
    </source>
</reference>
<evidence type="ECO:0000256" key="2">
    <source>
        <dbReference type="SAM" id="MobiDB-lite"/>
    </source>
</evidence>
<dbReference type="Gene3D" id="1.25.40.10">
    <property type="entry name" value="Tetratricopeptide repeat domain"/>
    <property type="match status" value="1"/>
</dbReference>
<feature type="compositionally biased region" description="Low complexity" evidence="2">
    <location>
        <begin position="829"/>
        <end position="841"/>
    </location>
</feature>
<accession>A0ABR3Z6C2</accession>
<feature type="region of interest" description="Disordered" evidence="2">
    <location>
        <begin position="805"/>
        <end position="877"/>
    </location>
</feature>
<evidence type="ECO:0000256" key="1">
    <source>
        <dbReference type="RuleBase" id="RU369098"/>
    </source>
</evidence>
<feature type="region of interest" description="Disordered" evidence="2">
    <location>
        <begin position="1178"/>
        <end position="1225"/>
    </location>
</feature>
<gene>
    <name evidence="5" type="ORF">Sste5346_004913</name>
</gene>
<sequence>MATSSNSKMAAAPEASEAEQHWLEAKKITHSIVKKLEQIDKDESGSKKLLAELESVEHQLESLRLECMATTFTDFKFAHKNRVLDRLRHVHTLISTEYKKGLQRHRGHGQIVQFRTIEKQYAKHLKTAQYFYKGFIERLSARYRLRSLQRVAHTMQSGNLKMSDVIDADEAHLSHELTVACYRTVLHMGDIARYRLNASRQKGHNPDVAMTYYALAQDLMPQEGDAHHQMAVVLAEQRRDFEVVYHFLRSWSVQKPFALAFKNLTSEFKRLLQPPSNNRKQGNVPPDAHDLFGTWLVRLHANYFKGEEFSSQVELEREVLHRWEALLKKSEQPAYLQKAVLMNIAAYDIALKRVQNEWTEASSQSCQFILQFMVRTILVLSRVLESETERLFDEPPSEDEASVPVTPASAKKTTPTPSSNDKNEKNEKSERNERNPRANGRNRAGNNNTNNAKTAAAADNSVKPPVKKHSVSETCLSLFRVCVAWIATHNEDLVKFESHLAPYIADMHRAVTRCLTLFVELITKTEASPTTYLLPEDVEVIGLAPLDGWTALREGDANSPFKPHFDEEGVERKNTTYETMARIYDVVECTVRLIGDPAFPWVLHHVQEDGREVAKISYAEDRTSAPASSVPLMSIPASAPAVSASYAAASAATTSASPTPAIMRPAQSSGGSREPRQRKQRQPEVAAPAVPVPVQAPIQVQATPVVTVVPVSQPIINQPIGSPANINIASIAHQANPRPMSSPRLVSYKDMDDDDFLPGSMKEPRLMPIAAPVSTNQGPNTGPATADPELDLLESAAYSRVANFLSPPELHPHPPQQQQQQQATAPLKMSPSSPSYGMHSSTVDDAFGQLQTPSMPSVSTSLSPNAGTAKPIPSSPWGGSSYMHSLGYYPQQQQQVPQQAQQHQQMAYGMGNMDRPPTSIEDQLAYLTLVKQQERQMAAAAAAAAASAAAASSAAAAAAPIVPMQTSSSSYGMDSTRGFPSALSPVGAAKQQHHSPSNGGIPSGFANPWATTGGGGAINSHPSNSNGSRLLPQQLQQAQAASLGVGGAVGSMGSMGGMGFASPQAGSSPAMLYSSNFSMNNSMPSVQSSRALGGQGGGLYDNSYESIYSSASNNSYMQQQQQQAQQLQQLHSLQQQQQQQQAMATYAAVYGGGSAGASGAMGSPSSHAMWQDAATAWSRNPLGKDDPTHFRNTMRQSGRMEDTNTYDRNALLSALDDTGSPGQQR</sequence>
<dbReference type="InterPro" id="IPR019458">
    <property type="entry name" value="Est1-like_N"/>
</dbReference>
<keyword evidence="6" id="KW-1185">Reference proteome</keyword>
<feature type="compositionally biased region" description="Low complexity" evidence="2">
    <location>
        <begin position="437"/>
        <end position="460"/>
    </location>
</feature>
<feature type="domain" description="DNA/RNA-binding" evidence="3">
    <location>
        <begin position="209"/>
        <end position="546"/>
    </location>
</feature>
<name>A0ABR3Z6C2_9PEZI</name>
<evidence type="ECO:0000313" key="5">
    <source>
        <dbReference type="EMBL" id="KAL1896170.1"/>
    </source>
</evidence>
<dbReference type="PANTHER" id="PTHR15696:SF36">
    <property type="entry name" value="NONSENSE-MEDIATED MRNA DECAY FACTOR"/>
    <property type="match status" value="1"/>
</dbReference>
<feature type="compositionally biased region" description="Basic and acidic residues" evidence="2">
    <location>
        <begin position="421"/>
        <end position="436"/>
    </location>
</feature>
<comment type="caution">
    <text evidence="5">The sequence shown here is derived from an EMBL/GenBank/DDBJ whole genome shotgun (WGS) entry which is preliminary data.</text>
</comment>
<dbReference type="InterPro" id="IPR018834">
    <property type="entry name" value="DNA/RNA-bd_Est1-type"/>
</dbReference>
<feature type="region of interest" description="Disordered" evidence="2">
    <location>
        <begin position="983"/>
        <end position="1029"/>
    </location>
</feature>
<dbReference type="PANTHER" id="PTHR15696">
    <property type="entry name" value="SMG-7 SUPPRESSOR WITH MORPHOLOGICAL EFFECT ON GENITALIA PROTEIN 7"/>
    <property type="match status" value="1"/>
</dbReference>
<organism evidence="5 6">
    <name type="scientific">Sporothrix stenoceras</name>
    <dbReference type="NCBI Taxonomy" id="5173"/>
    <lineage>
        <taxon>Eukaryota</taxon>
        <taxon>Fungi</taxon>
        <taxon>Dikarya</taxon>
        <taxon>Ascomycota</taxon>
        <taxon>Pezizomycotina</taxon>
        <taxon>Sordariomycetes</taxon>
        <taxon>Sordariomycetidae</taxon>
        <taxon>Ophiostomatales</taxon>
        <taxon>Ophiostomataceae</taxon>
        <taxon>Sporothrix</taxon>
    </lineage>
</organism>
<dbReference type="EMBL" id="JAWCUI010000024">
    <property type="protein sequence ID" value="KAL1896170.1"/>
    <property type="molecule type" value="Genomic_DNA"/>
</dbReference>
<feature type="domain" description="Telomerase activating protein Est1-like N-terminal" evidence="4">
    <location>
        <begin position="88"/>
        <end position="197"/>
    </location>
</feature>
<comment type="function">
    <text evidence="1">Plays a role in nonsense-mediated mRNA decay.</text>
</comment>
<dbReference type="InterPro" id="IPR011990">
    <property type="entry name" value="TPR-like_helical_dom_sf"/>
</dbReference>
<evidence type="ECO:0000259" key="3">
    <source>
        <dbReference type="Pfam" id="PF10373"/>
    </source>
</evidence>
<keyword evidence="1" id="KW-0539">Nucleus</keyword>
<feature type="compositionally biased region" description="Polar residues" evidence="2">
    <location>
        <begin position="849"/>
        <end position="866"/>
    </location>
</feature>
<dbReference type="InterPro" id="IPR045153">
    <property type="entry name" value="Est1/Ebs1-like"/>
</dbReference>
<dbReference type="Proteomes" id="UP001583186">
    <property type="component" value="Unassembled WGS sequence"/>
</dbReference>
<comment type="subcellular location">
    <subcellularLocation>
        <location evidence="1">Nucleus</location>
    </subcellularLocation>
</comment>
<dbReference type="Pfam" id="PF10374">
    <property type="entry name" value="EST1"/>
    <property type="match status" value="1"/>
</dbReference>
<dbReference type="Pfam" id="PF10373">
    <property type="entry name" value="EST1_DNA_bind"/>
    <property type="match status" value="1"/>
</dbReference>
<keyword evidence="1" id="KW-0866">Nonsense-mediated mRNA decay</keyword>
<proteinExistence type="predicted"/>
<dbReference type="SUPFAM" id="SSF48452">
    <property type="entry name" value="TPR-like"/>
    <property type="match status" value="1"/>
</dbReference>
<protein>
    <recommendedName>
        <fullName evidence="1">Nonsense-mediated mRNA decay factor</fullName>
    </recommendedName>
</protein>
<feature type="compositionally biased region" description="Low complexity" evidence="2">
    <location>
        <begin position="406"/>
        <end position="420"/>
    </location>
</feature>
<feature type="region of interest" description="Disordered" evidence="2">
    <location>
        <begin position="653"/>
        <end position="688"/>
    </location>
</feature>
<feature type="region of interest" description="Disordered" evidence="2">
    <location>
        <begin position="389"/>
        <end position="466"/>
    </location>
</feature>
<evidence type="ECO:0000313" key="6">
    <source>
        <dbReference type="Proteomes" id="UP001583186"/>
    </source>
</evidence>